<protein>
    <submittedName>
        <fullName evidence="2">Uracil phosphoribosyltransferase</fullName>
    </submittedName>
</protein>
<feature type="non-terminal residue" evidence="2">
    <location>
        <position position="98"/>
    </location>
</feature>
<dbReference type="GO" id="GO:0016757">
    <property type="term" value="F:glycosyltransferase activity"/>
    <property type="evidence" value="ECO:0007669"/>
    <property type="project" value="UniProtKB-KW"/>
</dbReference>
<dbReference type="RefSeq" id="WP_272200116.1">
    <property type="nucleotide sequence ID" value="NZ_JAQNVG010000133.1"/>
</dbReference>
<dbReference type="Pfam" id="PF14681">
    <property type="entry name" value="UPRTase"/>
    <property type="match status" value="1"/>
</dbReference>
<keyword evidence="2" id="KW-0808">Transferase</keyword>
<dbReference type="InterPro" id="IPR029057">
    <property type="entry name" value="PRTase-like"/>
</dbReference>
<dbReference type="Gene3D" id="3.40.50.2020">
    <property type="match status" value="1"/>
</dbReference>
<dbReference type="EMBL" id="JAQNVG010000133">
    <property type="protein sequence ID" value="MDC2239638.1"/>
    <property type="molecule type" value="Genomic_DNA"/>
</dbReference>
<sequence length="98" mass="11369">MKVIDFSQTNSILNQYISEIRNVEVQNDRLRFRRNIERIGEIMAYEMSKEFRYSVKNIRTPLGIAPVSTPDNQLVISTILRAGLPFHQGFLSYFDGAE</sequence>
<dbReference type="InterPro" id="IPR000836">
    <property type="entry name" value="PRTase_dom"/>
</dbReference>
<dbReference type="Proteomes" id="UP001217776">
    <property type="component" value="Unassembled WGS sequence"/>
</dbReference>
<organism evidence="2 3">
    <name type="scientific">Bacteroides thetaiotaomicron</name>
    <dbReference type="NCBI Taxonomy" id="818"/>
    <lineage>
        <taxon>Bacteria</taxon>
        <taxon>Pseudomonadati</taxon>
        <taxon>Bacteroidota</taxon>
        <taxon>Bacteroidia</taxon>
        <taxon>Bacteroidales</taxon>
        <taxon>Bacteroidaceae</taxon>
        <taxon>Bacteroides</taxon>
    </lineage>
</organism>
<evidence type="ECO:0000259" key="1">
    <source>
        <dbReference type="Pfam" id="PF14681"/>
    </source>
</evidence>
<proteinExistence type="predicted"/>
<dbReference type="SUPFAM" id="SSF53271">
    <property type="entry name" value="PRTase-like"/>
    <property type="match status" value="1"/>
</dbReference>
<evidence type="ECO:0000313" key="2">
    <source>
        <dbReference type="EMBL" id="MDC2239638.1"/>
    </source>
</evidence>
<evidence type="ECO:0000313" key="3">
    <source>
        <dbReference type="Proteomes" id="UP001217776"/>
    </source>
</evidence>
<feature type="domain" description="Phosphoribosyltransferase" evidence="1">
    <location>
        <begin position="11"/>
        <end position="97"/>
    </location>
</feature>
<gene>
    <name evidence="2" type="ORF">PO127_28270</name>
</gene>
<name>A0AAP3SMU0_BACT4</name>
<keyword evidence="2" id="KW-0328">Glycosyltransferase</keyword>
<dbReference type="AlphaFoldDB" id="A0AAP3SMU0"/>
<reference evidence="2" key="1">
    <citation type="submission" date="2022-10" db="EMBL/GenBank/DDBJ databases">
        <title>Human gut microbiome strain richness.</title>
        <authorList>
            <person name="Chen-Liaw A."/>
        </authorList>
    </citation>
    <scope>NUCLEOTIDE SEQUENCE</scope>
    <source>
        <strain evidence="2">1001283st1_A3_1001283B150304_161114</strain>
    </source>
</reference>
<accession>A0AAP3SMU0</accession>
<comment type="caution">
    <text evidence="2">The sequence shown here is derived from an EMBL/GenBank/DDBJ whole genome shotgun (WGS) entry which is preliminary data.</text>
</comment>